<reference evidence="2" key="1">
    <citation type="submission" date="2023-01" db="EMBL/GenBank/DDBJ databases">
        <title>Biogeochemical cycle of methane in antarctic sediments.</title>
        <authorList>
            <person name="Roldan D.M."/>
            <person name="Menes R.J."/>
        </authorList>
    </citation>
    <scope>NUCLEOTIDE SEQUENCE [LARGE SCALE GENOMIC DNA]</scope>
    <source>
        <strain evidence="2">K-2018 MAG008</strain>
    </source>
</reference>
<dbReference type="AlphaFoldDB" id="A0AA43TQ61"/>
<evidence type="ECO:0000313" key="3">
    <source>
        <dbReference type="Proteomes" id="UP001160519"/>
    </source>
</evidence>
<accession>A0AA43TQ61</accession>
<feature type="domain" description="Glycosyl transferase family 25" evidence="1">
    <location>
        <begin position="11"/>
        <end position="115"/>
    </location>
</feature>
<name>A0AA43TQ61_9GAMM</name>
<dbReference type="EMBL" id="JAQSDF010000031">
    <property type="protein sequence ID" value="MDI1231520.1"/>
    <property type="molecule type" value="Genomic_DNA"/>
</dbReference>
<keyword evidence="3" id="KW-1185">Reference proteome</keyword>
<dbReference type="CDD" id="cd06532">
    <property type="entry name" value="Glyco_transf_25"/>
    <property type="match status" value="1"/>
</dbReference>
<proteinExistence type="predicted"/>
<evidence type="ECO:0000259" key="1">
    <source>
        <dbReference type="Pfam" id="PF01755"/>
    </source>
</evidence>
<evidence type="ECO:0000313" key="2">
    <source>
        <dbReference type="EMBL" id="MDI1231520.1"/>
    </source>
</evidence>
<gene>
    <name evidence="2" type="ORF">PSU93_10250</name>
</gene>
<protein>
    <submittedName>
        <fullName evidence="2">Glycosyltransferase family 25 protein</fullName>
    </submittedName>
</protein>
<dbReference type="InterPro" id="IPR002654">
    <property type="entry name" value="Glyco_trans_25"/>
</dbReference>
<dbReference type="Proteomes" id="UP001160519">
    <property type="component" value="Unassembled WGS sequence"/>
</dbReference>
<sequence>MSIAKNTQLDHIYILNVKKFTRRRAFMEKQLAEAGLEAEFIFDWDADELTDDIVDRYFSKNNHLSAAQKSCALKHITALQKVAASNSSFNLILEDDAVLAKNFSLGLQRAITQSEQFSGDKVIYIGSGGNFFTPKSQRKPGQYLYLGVRGRFADSYIIDSITAEKRLDWIITHKVNDPIDNQFEQIDKQLGIKIVWLEDPVVEQGSKNGLFDSALESAPPTWLQNLLFNFEKLKRKYIYQLWR</sequence>
<organism evidence="2 3">
    <name type="scientific">Candidatus Methylobacter titanis</name>
    <dbReference type="NCBI Taxonomy" id="3053457"/>
    <lineage>
        <taxon>Bacteria</taxon>
        <taxon>Pseudomonadati</taxon>
        <taxon>Pseudomonadota</taxon>
        <taxon>Gammaproteobacteria</taxon>
        <taxon>Methylococcales</taxon>
        <taxon>Methylococcaceae</taxon>
        <taxon>Methylobacter</taxon>
    </lineage>
</organism>
<comment type="caution">
    <text evidence="2">The sequence shown here is derived from an EMBL/GenBank/DDBJ whole genome shotgun (WGS) entry which is preliminary data.</text>
</comment>
<dbReference type="Pfam" id="PF01755">
    <property type="entry name" value="Glyco_transf_25"/>
    <property type="match status" value="1"/>
</dbReference>